<dbReference type="GO" id="GO:0006654">
    <property type="term" value="P:phosphatidic acid biosynthetic process"/>
    <property type="evidence" value="ECO:0007669"/>
    <property type="project" value="TreeGrafter"/>
</dbReference>
<dbReference type="GO" id="GO:0003841">
    <property type="term" value="F:1-acylglycerol-3-phosphate O-acyltransferase activity"/>
    <property type="evidence" value="ECO:0007669"/>
    <property type="project" value="TreeGrafter"/>
</dbReference>
<protein>
    <recommendedName>
        <fullName evidence="3">Phospholipid/glycerol acyltransferase domain-containing protein</fullName>
    </recommendedName>
</protein>
<gene>
    <name evidence="4" type="ordered locus">CKR_3016</name>
</gene>
<organism evidence="4 5">
    <name type="scientific">Clostridium kluyveri (strain NBRC 12016)</name>
    <dbReference type="NCBI Taxonomy" id="583346"/>
    <lineage>
        <taxon>Bacteria</taxon>
        <taxon>Bacillati</taxon>
        <taxon>Bacillota</taxon>
        <taxon>Clostridia</taxon>
        <taxon>Eubacteriales</taxon>
        <taxon>Clostridiaceae</taxon>
        <taxon>Clostridium</taxon>
    </lineage>
</organism>
<dbReference type="HOGENOM" id="CLU_027938_4_5_9"/>
<dbReference type="PANTHER" id="PTHR10434">
    <property type="entry name" value="1-ACYL-SN-GLYCEROL-3-PHOSPHATE ACYLTRANSFERASE"/>
    <property type="match status" value="1"/>
</dbReference>
<dbReference type="SMART" id="SM00563">
    <property type="entry name" value="PlsC"/>
    <property type="match status" value="1"/>
</dbReference>
<dbReference type="Gene3D" id="3.40.1130.10">
    <property type="entry name" value="Glycerol-3-phosphate (1)-acyltransferase"/>
    <property type="match status" value="1"/>
</dbReference>
<keyword evidence="2" id="KW-0012">Acyltransferase</keyword>
<accession>B9E6E2</accession>
<dbReference type="PANTHER" id="PTHR10434:SF40">
    <property type="entry name" value="1-ACYL-SN-GLYCEROL-3-PHOSPHATE ACYLTRANSFERASE"/>
    <property type="match status" value="1"/>
</dbReference>
<dbReference type="EMBL" id="AP009049">
    <property type="protein sequence ID" value="BAH08067.1"/>
    <property type="molecule type" value="Genomic_DNA"/>
</dbReference>
<evidence type="ECO:0000259" key="3">
    <source>
        <dbReference type="SMART" id="SM00563"/>
    </source>
</evidence>
<evidence type="ECO:0000256" key="2">
    <source>
        <dbReference type="ARBA" id="ARBA00023315"/>
    </source>
</evidence>
<proteinExistence type="predicted"/>
<keyword evidence="1" id="KW-0808">Transferase</keyword>
<dbReference type="Proteomes" id="UP000007969">
    <property type="component" value="Chromosome"/>
</dbReference>
<dbReference type="AlphaFoldDB" id="B9E6E2"/>
<name>B9E6E2_CLOK1</name>
<dbReference type="SUPFAM" id="SSF69593">
    <property type="entry name" value="Glycerol-3-phosphate (1)-acyltransferase"/>
    <property type="match status" value="1"/>
</dbReference>
<sequence length="247" mass="27495">MKGKVTLYMISPWVAKLIGYLPKKYVSYISNKILFGYLEKYADIKVKGIENLNKVEKPAIFICNHLSNSDALVLSSVLKSENLTFVAGAKLNQNPLTQLGMSMTKTITIKPNSADKEAISKIVKTLKAGESILIFPEGTRSRTGAMGRARKGVVLIQKLTKASIVPIGIYGTEKLLPISGKDMALEDFHNAQVYVNIGSQVDIPIREKGENKHDYEDRTADFFMFKISELLPEKYRGVYSLDEGDKI</sequence>
<evidence type="ECO:0000256" key="1">
    <source>
        <dbReference type="ARBA" id="ARBA00022679"/>
    </source>
</evidence>
<dbReference type="Pfam" id="PF01553">
    <property type="entry name" value="Acyltransferase"/>
    <property type="match status" value="1"/>
</dbReference>
<reference evidence="5" key="1">
    <citation type="submission" date="2005-09" db="EMBL/GenBank/DDBJ databases">
        <title>Complete genome sequence of Clostridium kluyveri and comparative genomics of Clostridia species.</title>
        <authorList>
            <person name="Inui M."/>
            <person name="Nonaka H."/>
            <person name="Shinoda Y."/>
            <person name="Ikenaga Y."/>
            <person name="Abe M."/>
            <person name="Naito K."/>
            <person name="Vertes A.A."/>
            <person name="Yukawa H."/>
        </authorList>
    </citation>
    <scope>NUCLEOTIDE SEQUENCE [LARGE SCALE GENOMIC DNA]</scope>
    <source>
        <strain evidence="5">NBRC 12016</strain>
    </source>
</reference>
<dbReference type="InterPro" id="IPR002123">
    <property type="entry name" value="Plipid/glycerol_acylTrfase"/>
</dbReference>
<evidence type="ECO:0000313" key="4">
    <source>
        <dbReference type="EMBL" id="BAH08067.1"/>
    </source>
</evidence>
<evidence type="ECO:0000313" key="5">
    <source>
        <dbReference type="Proteomes" id="UP000007969"/>
    </source>
</evidence>
<dbReference type="KEGG" id="ckr:CKR_3016"/>
<dbReference type="CDD" id="cd07989">
    <property type="entry name" value="LPLAT_AGPAT-like"/>
    <property type="match status" value="1"/>
</dbReference>
<feature type="domain" description="Phospholipid/glycerol acyltransferase" evidence="3">
    <location>
        <begin position="59"/>
        <end position="172"/>
    </location>
</feature>